<dbReference type="AlphaFoldDB" id="B9BMG2"/>
<accession>B9BMG2</accession>
<dbReference type="RefSeq" id="WP_006404852.1">
    <property type="nucleotide sequence ID" value="NZ_ACFC01000003.1"/>
</dbReference>
<gene>
    <name evidence="1" type="ORF">BURMUCGD2_2031</name>
</gene>
<dbReference type="Proteomes" id="UP000004535">
    <property type="component" value="Unassembled WGS sequence"/>
</dbReference>
<sequence>MLQPAPRASGHLRRFFLPFDPPFESYFDETDMAEMANIQDELTGQLIPACAE</sequence>
<organism evidence="1 2">
    <name type="scientific">Burkholderia multivorans CGD2</name>
    <dbReference type="NCBI Taxonomy" id="513052"/>
    <lineage>
        <taxon>Bacteria</taxon>
        <taxon>Pseudomonadati</taxon>
        <taxon>Pseudomonadota</taxon>
        <taxon>Betaproteobacteria</taxon>
        <taxon>Burkholderiales</taxon>
        <taxon>Burkholderiaceae</taxon>
        <taxon>Burkholderia</taxon>
        <taxon>Burkholderia cepacia complex</taxon>
    </lineage>
</organism>
<evidence type="ECO:0000313" key="1">
    <source>
        <dbReference type="EMBL" id="EEE07822.1"/>
    </source>
</evidence>
<comment type="caution">
    <text evidence="1">The sequence shown here is derived from an EMBL/GenBank/DDBJ whole genome shotgun (WGS) entry which is preliminary data.</text>
</comment>
<evidence type="ECO:0000313" key="2">
    <source>
        <dbReference type="Proteomes" id="UP000004535"/>
    </source>
</evidence>
<protein>
    <submittedName>
        <fullName evidence="1">Uncharacterized protein</fullName>
    </submittedName>
</protein>
<proteinExistence type="predicted"/>
<reference evidence="1 2" key="1">
    <citation type="journal article" date="2012" name="J. Bacteriol.">
        <title>Draft Genome Sequence Determination for Cystic Fibrosis and Chronic Granulomatous Disease Burkholderia multivorans Isolates.</title>
        <authorList>
            <person name="Varga J.J."/>
            <person name="Losada L."/>
            <person name="Zelazny A.M."/>
            <person name="Brinkac L."/>
            <person name="Harkins D."/>
            <person name="Radune D."/>
            <person name="Hostetler J."/>
            <person name="Sampaio E.P."/>
            <person name="Ronning C.M."/>
            <person name="Nierman W.C."/>
            <person name="Greenberg D.E."/>
            <person name="Holland S.M."/>
            <person name="Goldberg J.B."/>
        </authorList>
    </citation>
    <scope>NUCLEOTIDE SEQUENCE [LARGE SCALE GENOMIC DNA]</scope>
    <source>
        <strain evidence="1 2">CGD2</strain>
    </source>
</reference>
<name>B9BMG2_9BURK</name>
<dbReference type="EMBL" id="ACFC01000003">
    <property type="protein sequence ID" value="EEE07822.1"/>
    <property type="molecule type" value="Genomic_DNA"/>
</dbReference>